<reference evidence="2" key="1">
    <citation type="submission" date="2022-11" db="UniProtKB">
        <authorList>
            <consortium name="WormBaseParasite"/>
        </authorList>
    </citation>
    <scope>IDENTIFICATION</scope>
</reference>
<protein>
    <submittedName>
        <fullName evidence="2">Uncharacterized protein</fullName>
    </submittedName>
</protein>
<evidence type="ECO:0000313" key="1">
    <source>
        <dbReference type="Proteomes" id="UP000887580"/>
    </source>
</evidence>
<accession>A0AC35G3B2</accession>
<name>A0AC35G3B2_9BILA</name>
<dbReference type="WBParaSite" id="PS1159_v2.g22975.t1">
    <property type="protein sequence ID" value="PS1159_v2.g22975.t1"/>
    <property type="gene ID" value="PS1159_v2.g22975"/>
</dbReference>
<dbReference type="Proteomes" id="UP000887580">
    <property type="component" value="Unplaced"/>
</dbReference>
<evidence type="ECO:0000313" key="2">
    <source>
        <dbReference type="WBParaSite" id="PS1159_v2.g22975.t1"/>
    </source>
</evidence>
<sequence length="113" mass="13033">MNSENTNNLSLQAVLLTMMLEKIDNLCNRINEMQIASGNIKEAFDKLNGRIGAFEEKLEQVLQHQSFEPDQRTATSAETDEEKENVSQHLNQSITFESQFVKKDDEWDCQTCY</sequence>
<proteinExistence type="predicted"/>
<organism evidence="1 2">
    <name type="scientific">Panagrolaimus sp. PS1159</name>
    <dbReference type="NCBI Taxonomy" id="55785"/>
    <lineage>
        <taxon>Eukaryota</taxon>
        <taxon>Metazoa</taxon>
        <taxon>Ecdysozoa</taxon>
        <taxon>Nematoda</taxon>
        <taxon>Chromadorea</taxon>
        <taxon>Rhabditida</taxon>
        <taxon>Tylenchina</taxon>
        <taxon>Panagrolaimomorpha</taxon>
        <taxon>Panagrolaimoidea</taxon>
        <taxon>Panagrolaimidae</taxon>
        <taxon>Panagrolaimus</taxon>
    </lineage>
</organism>